<dbReference type="EMBL" id="JAFDVH010000006">
    <property type="protein sequence ID" value="KAG7476477.1"/>
    <property type="molecule type" value="Genomic_DNA"/>
</dbReference>
<dbReference type="AlphaFoldDB" id="A0A9D3Q6S7"/>
<name>A0A9D3Q6S7_MEGAT</name>
<dbReference type="OrthoDB" id="8858515at2759"/>
<evidence type="ECO:0000313" key="3">
    <source>
        <dbReference type="Proteomes" id="UP001046870"/>
    </source>
</evidence>
<protein>
    <submittedName>
        <fullName evidence="2">Uncharacterized protein</fullName>
    </submittedName>
</protein>
<accession>A0A9D3Q6S7</accession>
<gene>
    <name evidence="2" type="ORF">MATL_G00083270</name>
</gene>
<evidence type="ECO:0000256" key="1">
    <source>
        <dbReference type="SAM" id="MobiDB-lite"/>
    </source>
</evidence>
<keyword evidence="3" id="KW-1185">Reference proteome</keyword>
<feature type="region of interest" description="Disordered" evidence="1">
    <location>
        <begin position="76"/>
        <end position="120"/>
    </location>
</feature>
<reference evidence="2" key="1">
    <citation type="submission" date="2021-01" db="EMBL/GenBank/DDBJ databases">
        <authorList>
            <person name="Zahm M."/>
            <person name="Roques C."/>
            <person name="Cabau C."/>
            <person name="Klopp C."/>
            <person name="Donnadieu C."/>
            <person name="Jouanno E."/>
            <person name="Lampietro C."/>
            <person name="Louis A."/>
            <person name="Herpin A."/>
            <person name="Echchiki A."/>
            <person name="Berthelot C."/>
            <person name="Parey E."/>
            <person name="Roest-Crollius H."/>
            <person name="Braasch I."/>
            <person name="Postlethwait J."/>
            <person name="Bobe J."/>
            <person name="Montfort J."/>
            <person name="Bouchez O."/>
            <person name="Begum T."/>
            <person name="Mejri S."/>
            <person name="Adams A."/>
            <person name="Chen W.-J."/>
            <person name="Guiguen Y."/>
        </authorList>
    </citation>
    <scope>NUCLEOTIDE SEQUENCE</scope>
    <source>
        <strain evidence="2">YG-15Mar2019-1</strain>
        <tissue evidence="2">Brain</tissue>
    </source>
</reference>
<comment type="caution">
    <text evidence="2">The sequence shown here is derived from an EMBL/GenBank/DDBJ whole genome shotgun (WGS) entry which is preliminary data.</text>
</comment>
<sequence length="139" mass="14886">MCFLLTVRTGGVPLVITRALGGNSQPPEGAMNLLLDNPYGEVTIPRAKLRTSEDTSTVIANPLVVDTSLYSTQAGRNSALNPYGSFKPPGDESAQGAPESRDGSAQNPPPYEAQAAYTVKEDPEEVTRCNACCRRCRKK</sequence>
<organism evidence="2 3">
    <name type="scientific">Megalops atlanticus</name>
    <name type="common">Tarpon</name>
    <name type="synonym">Clupea gigantea</name>
    <dbReference type="NCBI Taxonomy" id="7932"/>
    <lineage>
        <taxon>Eukaryota</taxon>
        <taxon>Metazoa</taxon>
        <taxon>Chordata</taxon>
        <taxon>Craniata</taxon>
        <taxon>Vertebrata</taxon>
        <taxon>Euteleostomi</taxon>
        <taxon>Actinopterygii</taxon>
        <taxon>Neopterygii</taxon>
        <taxon>Teleostei</taxon>
        <taxon>Elopiformes</taxon>
        <taxon>Megalopidae</taxon>
        <taxon>Megalops</taxon>
    </lineage>
</organism>
<proteinExistence type="predicted"/>
<dbReference type="Proteomes" id="UP001046870">
    <property type="component" value="Chromosome 6"/>
</dbReference>
<evidence type="ECO:0000313" key="2">
    <source>
        <dbReference type="EMBL" id="KAG7476477.1"/>
    </source>
</evidence>